<dbReference type="Pfam" id="PF00957">
    <property type="entry name" value="Synaptobrevin"/>
    <property type="match status" value="1"/>
</dbReference>
<dbReference type="InterPro" id="IPR042855">
    <property type="entry name" value="V_SNARE_CC"/>
</dbReference>
<feature type="transmembrane region" description="Helical" evidence="2">
    <location>
        <begin position="82"/>
        <end position="103"/>
    </location>
</feature>
<keyword evidence="2" id="KW-0812">Transmembrane</keyword>
<dbReference type="AlphaFoldDB" id="A0A8R1DUK1"/>
<dbReference type="PANTHER" id="PTHR45701">
    <property type="entry name" value="SYNAPTOBREVIN FAMILY MEMBER"/>
    <property type="match status" value="1"/>
</dbReference>
<reference evidence="5" key="1">
    <citation type="submission" date="2010-08" db="EMBL/GenBank/DDBJ databases">
        <authorList>
            <consortium name="Caenorhabditis japonica Sequencing Consortium"/>
            <person name="Wilson R.K."/>
        </authorList>
    </citation>
    <scope>NUCLEOTIDE SEQUENCE [LARGE SCALE GENOMIC DNA]</scope>
    <source>
        <strain evidence="5">DF5081</strain>
    </source>
</reference>
<evidence type="ECO:0000313" key="5">
    <source>
        <dbReference type="Proteomes" id="UP000005237"/>
    </source>
</evidence>
<evidence type="ECO:0000259" key="3">
    <source>
        <dbReference type="PROSITE" id="PS50892"/>
    </source>
</evidence>
<evidence type="ECO:0000256" key="1">
    <source>
        <dbReference type="PROSITE-ProRule" id="PRU00290"/>
    </source>
</evidence>
<organism evidence="4 5">
    <name type="scientific">Caenorhabditis japonica</name>
    <dbReference type="NCBI Taxonomy" id="281687"/>
    <lineage>
        <taxon>Eukaryota</taxon>
        <taxon>Metazoa</taxon>
        <taxon>Ecdysozoa</taxon>
        <taxon>Nematoda</taxon>
        <taxon>Chromadorea</taxon>
        <taxon>Rhabditida</taxon>
        <taxon>Rhabditina</taxon>
        <taxon>Rhabditomorpha</taxon>
        <taxon>Rhabditoidea</taxon>
        <taxon>Rhabditidae</taxon>
        <taxon>Peloderinae</taxon>
        <taxon>Caenorhabditis</taxon>
    </lineage>
</organism>
<proteinExistence type="predicted"/>
<dbReference type="Gene3D" id="1.20.5.110">
    <property type="match status" value="1"/>
</dbReference>
<dbReference type="SUPFAM" id="SSF58038">
    <property type="entry name" value="SNARE fusion complex"/>
    <property type="match status" value="1"/>
</dbReference>
<evidence type="ECO:0000313" key="4">
    <source>
        <dbReference type="EnsemblMetazoa" id="CJA12598b.1"/>
    </source>
</evidence>
<protein>
    <submittedName>
        <fullName evidence="4">V-SNARE coiled-coil homology domain-containing protein</fullName>
    </submittedName>
</protein>
<evidence type="ECO:0000256" key="2">
    <source>
        <dbReference type="SAM" id="Phobius"/>
    </source>
</evidence>
<sequence length="104" mass="12006">MLSMESQPPVSRIGWDKQKIMRTRHELNTVKVIMKDNVQKMMERQGKLDDLVERAQKLEEASDVYVKCAVKIQREMSWKHRALRLSIFALAGMSALTGLAYSLL</sequence>
<dbReference type="Proteomes" id="UP000005237">
    <property type="component" value="Unassembled WGS sequence"/>
</dbReference>
<keyword evidence="1" id="KW-0175">Coiled coil</keyword>
<accession>A0A8R1DUK1</accession>
<keyword evidence="5" id="KW-1185">Reference proteome</keyword>
<keyword evidence="2" id="KW-0472">Membrane</keyword>
<reference evidence="4" key="2">
    <citation type="submission" date="2022-06" db="UniProtKB">
        <authorList>
            <consortium name="EnsemblMetazoa"/>
        </authorList>
    </citation>
    <scope>IDENTIFICATION</scope>
    <source>
        <strain evidence="4">DF5081</strain>
    </source>
</reference>
<name>A0A8R1DUK1_CAEJA</name>
<keyword evidence="2" id="KW-1133">Transmembrane helix</keyword>
<dbReference type="EnsemblMetazoa" id="CJA12598b.1">
    <property type="protein sequence ID" value="CJA12598b.1"/>
    <property type="gene ID" value="WBGene00131802"/>
</dbReference>
<dbReference type="PROSITE" id="PS50892">
    <property type="entry name" value="V_SNARE"/>
    <property type="match status" value="1"/>
</dbReference>
<dbReference type="CDD" id="cd15843">
    <property type="entry name" value="R-SNARE"/>
    <property type="match status" value="1"/>
</dbReference>
<dbReference type="InterPro" id="IPR016444">
    <property type="entry name" value="Synaptobrevin/VAMP"/>
</dbReference>
<feature type="domain" description="V-SNARE coiled-coil homology" evidence="3">
    <location>
        <begin position="19"/>
        <end position="79"/>
    </location>
</feature>